<reference evidence="2 3" key="1">
    <citation type="journal article" date="2019" name="J. Hered.">
        <title>An Improved Genome Assembly for Drosophila navojoa, the Basal Species in the mojavensis Cluster.</title>
        <authorList>
            <person name="Vanderlinde T."/>
            <person name="Dupim E.G."/>
            <person name="Nazario-Yepiz N.O."/>
            <person name="Carvalho A.B."/>
        </authorList>
    </citation>
    <scope>NUCLEOTIDE SEQUENCE [LARGE SCALE GENOMIC DNA]</scope>
    <source>
        <strain evidence="2">Navoj_Jal97</strain>
        <tissue evidence="2">Whole organism</tissue>
    </source>
</reference>
<name>A0A484B5D0_DRONA</name>
<dbReference type="EMBL" id="LSRL02000120">
    <property type="protein sequence ID" value="TDG44046.1"/>
    <property type="molecule type" value="Genomic_DNA"/>
</dbReference>
<protein>
    <submittedName>
        <fullName evidence="2">Uncharacterized protein</fullName>
    </submittedName>
</protein>
<dbReference type="OrthoDB" id="6237065at2759"/>
<organism evidence="2 3">
    <name type="scientific">Drosophila navojoa</name>
    <name type="common">Fruit fly</name>
    <dbReference type="NCBI Taxonomy" id="7232"/>
    <lineage>
        <taxon>Eukaryota</taxon>
        <taxon>Metazoa</taxon>
        <taxon>Ecdysozoa</taxon>
        <taxon>Arthropoda</taxon>
        <taxon>Hexapoda</taxon>
        <taxon>Insecta</taxon>
        <taxon>Pterygota</taxon>
        <taxon>Neoptera</taxon>
        <taxon>Endopterygota</taxon>
        <taxon>Diptera</taxon>
        <taxon>Brachycera</taxon>
        <taxon>Muscomorpha</taxon>
        <taxon>Ephydroidea</taxon>
        <taxon>Drosophilidae</taxon>
        <taxon>Drosophila</taxon>
    </lineage>
</organism>
<dbReference type="Proteomes" id="UP000295192">
    <property type="component" value="Unassembled WGS sequence"/>
</dbReference>
<dbReference type="AlphaFoldDB" id="A0A484B5D0"/>
<dbReference type="SUPFAM" id="SSF47781">
    <property type="entry name" value="RuvA domain 2-like"/>
    <property type="match status" value="1"/>
</dbReference>
<feature type="region of interest" description="Disordered" evidence="1">
    <location>
        <begin position="211"/>
        <end position="265"/>
    </location>
</feature>
<dbReference type="InterPro" id="IPR010994">
    <property type="entry name" value="RuvA_2-like"/>
</dbReference>
<feature type="compositionally biased region" description="Low complexity" evidence="1">
    <location>
        <begin position="248"/>
        <end position="265"/>
    </location>
</feature>
<keyword evidence="3" id="KW-1185">Reference proteome</keyword>
<feature type="compositionally biased region" description="Polar residues" evidence="1">
    <location>
        <begin position="29"/>
        <end position="38"/>
    </location>
</feature>
<feature type="region of interest" description="Disordered" evidence="1">
    <location>
        <begin position="140"/>
        <end position="185"/>
    </location>
</feature>
<feature type="compositionally biased region" description="Polar residues" evidence="1">
    <location>
        <begin position="154"/>
        <end position="182"/>
    </location>
</feature>
<evidence type="ECO:0000256" key="1">
    <source>
        <dbReference type="SAM" id="MobiDB-lite"/>
    </source>
</evidence>
<feature type="region of interest" description="Disordered" evidence="1">
    <location>
        <begin position="13"/>
        <end position="38"/>
    </location>
</feature>
<dbReference type="OMA" id="AVCIEIE"/>
<accession>A0A484B5D0</accession>
<gene>
    <name evidence="2" type="ORF">AWZ03_009535</name>
</gene>
<dbReference type="STRING" id="7232.A0A484B5D0"/>
<evidence type="ECO:0000313" key="2">
    <source>
        <dbReference type="EMBL" id="TDG44046.1"/>
    </source>
</evidence>
<dbReference type="Gene3D" id="1.10.150.280">
    <property type="entry name" value="AF1531-like domain"/>
    <property type="match status" value="1"/>
</dbReference>
<evidence type="ECO:0000313" key="3">
    <source>
        <dbReference type="Proteomes" id="UP000295192"/>
    </source>
</evidence>
<sequence>MASQETRQYLGRLLPSSVNIRRRPPLNANPVSRSSTSNSFRRAQTVQSLPHSHTNVCLAARSIRCACQGQNAVLPLSDENDTNRANVTMPTVSDFLKLKKEFEELQRGILEQRVKVEAQAEQPPFAAERPSEFTSDLSSIAEEDNATPRPTFRIFTSSPNIHSNQNANSTPMSGQSSATATSAPEAVGSTLGPIAAHLIIRSNRRVHVIQDTSNGQDQRPLRRSSRIAGQSGGPPTESNEGAASTEGTSQTRATSAAAADSTVGSQNERLLKHRAELLSLLNTASVKDLQTLPLIGPKTAMALVMHRSVLGEFEDWKQVEKLPIWKDVSWSRFAKAVCIEIEQ</sequence>
<feature type="compositionally biased region" description="Polar residues" evidence="1">
    <location>
        <begin position="236"/>
        <end position="247"/>
    </location>
</feature>
<proteinExistence type="predicted"/>
<comment type="caution">
    <text evidence="2">The sequence shown here is derived from an EMBL/GenBank/DDBJ whole genome shotgun (WGS) entry which is preliminary data.</text>
</comment>
<dbReference type="Pfam" id="PF12836">
    <property type="entry name" value="HHH_3"/>
    <property type="match status" value="1"/>
</dbReference>